<dbReference type="AlphaFoldDB" id="A0A8B7Z862"/>
<dbReference type="Proteomes" id="UP000694845">
    <property type="component" value="Unplaced"/>
</dbReference>
<feature type="compositionally biased region" description="Acidic residues" evidence="1">
    <location>
        <begin position="296"/>
        <end position="319"/>
    </location>
</feature>
<keyword evidence="3" id="KW-1185">Reference proteome</keyword>
<proteinExistence type="predicted"/>
<feature type="region of interest" description="Disordered" evidence="1">
    <location>
        <begin position="288"/>
        <end position="344"/>
    </location>
</feature>
<name>A0A8B7Z862_ACAPL</name>
<dbReference type="PANTHER" id="PTHR21411:SF0">
    <property type="entry name" value="REGULATORY PROTEIN ZESTE"/>
    <property type="match status" value="1"/>
</dbReference>
<dbReference type="RefSeq" id="XP_022101853.1">
    <property type="nucleotide sequence ID" value="XM_022246161.1"/>
</dbReference>
<feature type="region of interest" description="Disordered" evidence="1">
    <location>
        <begin position="178"/>
        <end position="203"/>
    </location>
</feature>
<evidence type="ECO:0000313" key="4">
    <source>
        <dbReference type="RefSeq" id="XP_022101853.1"/>
    </source>
</evidence>
<reference evidence="4" key="1">
    <citation type="submission" date="2025-08" db="UniProtKB">
        <authorList>
            <consortium name="RefSeq"/>
        </authorList>
    </citation>
    <scope>IDENTIFICATION</scope>
</reference>
<feature type="compositionally biased region" description="Basic and acidic residues" evidence="1">
    <location>
        <begin position="324"/>
        <end position="340"/>
    </location>
</feature>
<evidence type="ECO:0000259" key="2">
    <source>
        <dbReference type="Pfam" id="PF13873"/>
    </source>
</evidence>
<evidence type="ECO:0000313" key="3">
    <source>
        <dbReference type="Proteomes" id="UP000694845"/>
    </source>
</evidence>
<sequence>MAVPRLLTRSSLGKNSGACSMNPSHFDQFDIDMFRNDLNDRHTKRERSQNWGLSEKFLLVRLVHKRLDVVEDKAADTDAVQRRKQAWRDIHAEFTAKVHTPGGAVQRSVQRVREQWRRIKHWARQEMNYILETQGQMDGKPRSNSKKHIDLAQYICDMMAKLETTNHHEQGFRSLVSRFQPETRRSEEGNVSLPDEPLQSHLNQGSASEVLQGEERLVTKDTVQVKKEGVENLDKDEATVTMVTTLAHSPPSDSVSQQLITRDNGHASMSTQELPSWADEFPEIVGESATQRTTVAEDEDEDEEEDDDDFLEDSDEDMSDSYPDWDREVPLSGRAYDRPDTAAPRVPSEHIANLAKLEKQKLLFARWEFKRRMQMLEEEHSRKMHILELQRETAQMKKKLVFRQLKKTRATSSAISNPYSRRIQMQ</sequence>
<protein>
    <submittedName>
        <fullName evidence="4">Uncharacterized protein LOC110985257</fullName>
    </submittedName>
</protein>
<feature type="domain" description="Myb/SANT-like DNA-binding" evidence="2">
    <location>
        <begin position="47"/>
        <end position="127"/>
    </location>
</feature>
<dbReference type="OMA" id="HWARQEM"/>
<accession>A0A8B7Z862</accession>
<dbReference type="PANTHER" id="PTHR21411">
    <property type="entry name" value="APONTIC"/>
    <property type="match status" value="1"/>
</dbReference>
<dbReference type="OrthoDB" id="6814603at2759"/>
<evidence type="ECO:0000256" key="1">
    <source>
        <dbReference type="SAM" id="MobiDB-lite"/>
    </source>
</evidence>
<dbReference type="Pfam" id="PF13873">
    <property type="entry name" value="Myb_DNA-bind_5"/>
    <property type="match status" value="1"/>
</dbReference>
<dbReference type="GeneID" id="110985257"/>
<gene>
    <name evidence="4" type="primary">LOC110985257</name>
</gene>
<dbReference type="InterPro" id="IPR028002">
    <property type="entry name" value="Myb_DNA-bind_5"/>
</dbReference>
<dbReference type="KEGG" id="aplc:110985257"/>
<organism evidence="3 4">
    <name type="scientific">Acanthaster planci</name>
    <name type="common">Crown-of-thorns starfish</name>
    <dbReference type="NCBI Taxonomy" id="133434"/>
    <lineage>
        <taxon>Eukaryota</taxon>
        <taxon>Metazoa</taxon>
        <taxon>Echinodermata</taxon>
        <taxon>Eleutherozoa</taxon>
        <taxon>Asterozoa</taxon>
        <taxon>Asteroidea</taxon>
        <taxon>Valvatacea</taxon>
        <taxon>Valvatida</taxon>
        <taxon>Acanthasteridae</taxon>
        <taxon>Acanthaster</taxon>
    </lineage>
</organism>